<keyword evidence="1" id="KW-0732">Signal</keyword>
<dbReference type="AlphaFoldDB" id="A0A9X1ISR5"/>
<dbReference type="EMBL" id="JAHGAW010000011">
    <property type="protein sequence ID" value="MBT2188520.1"/>
    <property type="molecule type" value="Genomic_DNA"/>
</dbReference>
<reference evidence="2" key="1">
    <citation type="submission" date="2021-05" db="EMBL/GenBank/DDBJ databases">
        <title>Genome of Sphingobium sp. strain.</title>
        <authorList>
            <person name="Fan R."/>
        </authorList>
    </citation>
    <scope>NUCLEOTIDE SEQUENCE</scope>
    <source>
        <strain evidence="2">H33</strain>
    </source>
</reference>
<evidence type="ECO:0000313" key="2">
    <source>
        <dbReference type="EMBL" id="MBT2188520.1"/>
    </source>
</evidence>
<gene>
    <name evidence="2" type="ORF">KK488_16315</name>
</gene>
<sequence>MSNRFHGLIAMVLLVIAAPSLAEPTPVTVRVIARDAKFIGTSMGGARVTLRDVRSGKRLAEGVTQGGTGDTDRIMHASGRSPLRSSEGAAAYAASLDIAQPTLVELTVEGPLGHPGSALRASQQRWIMPGEGMTQGEGWTIELPGLVITPQARISGVAAKISAKVELMCGCPITPGGLWDAADYEVKATLRQRGKVVGAAPLAFITAPGGFEGDLTLPGRGAYRLGIAAHNLKTGNSGYIELPIKAD</sequence>
<proteinExistence type="predicted"/>
<feature type="chain" id="PRO_5040754556" description="DUF4402 domain-containing protein" evidence="1">
    <location>
        <begin position="23"/>
        <end position="247"/>
    </location>
</feature>
<feature type="signal peptide" evidence="1">
    <location>
        <begin position="1"/>
        <end position="22"/>
    </location>
</feature>
<comment type="caution">
    <text evidence="2">The sequence shown here is derived from an EMBL/GenBank/DDBJ whole genome shotgun (WGS) entry which is preliminary data.</text>
</comment>
<accession>A0A9X1ISR5</accession>
<evidence type="ECO:0000256" key="1">
    <source>
        <dbReference type="SAM" id="SignalP"/>
    </source>
</evidence>
<evidence type="ECO:0000313" key="3">
    <source>
        <dbReference type="Proteomes" id="UP001138757"/>
    </source>
</evidence>
<evidence type="ECO:0008006" key="4">
    <source>
        <dbReference type="Google" id="ProtNLM"/>
    </source>
</evidence>
<dbReference type="Proteomes" id="UP001138757">
    <property type="component" value="Unassembled WGS sequence"/>
</dbReference>
<keyword evidence="3" id="KW-1185">Reference proteome</keyword>
<dbReference type="RefSeq" id="WP_214624772.1">
    <property type="nucleotide sequence ID" value="NZ_JAHGAW010000011.1"/>
</dbReference>
<name>A0A9X1ISR5_9SPHN</name>
<organism evidence="2 3">
    <name type="scientific">Sphingobium nicotianae</name>
    <dbReference type="NCBI Taxonomy" id="2782607"/>
    <lineage>
        <taxon>Bacteria</taxon>
        <taxon>Pseudomonadati</taxon>
        <taxon>Pseudomonadota</taxon>
        <taxon>Alphaproteobacteria</taxon>
        <taxon>Sphingomonadales</taxon>
        <taxon>Sphingomonadaceae</taxon>
        <taxon>Sphingobium</taxon>
    </lineage>
</organism>
<protein>
    <recommendedName>
        <fullName evidence="4">DUF4402 domain-containing protein</fullName>
    </recommendedName>
</protein>